<geneLocation type="mitochondrion" evidence="1"/>
<gene>
    <name evidence="1" type="ORF">ABT39_MTgene5008</name>
</gene>
<sequence length="66" mass="7833">MFEKAKRHNFSHFYPLRSPVLALTLFFCPCRFGARLRFPPTFPRIPEAAYRTHPLRYPLPSRTLPT</sequence>
<organism evidence="1">
    <name type="scientific">Picea glauca</name>
    <name type="common">White spruce</name>
    <name type="synonym">Pinus glauca</name>
    <dbReference type="NCBI Taxonomy" id="3330"/>
    <lineage>
        <taxon>Eukaryota</taxon>
        <taxon>Viridiplantae</taxon>
        <taxon>Streptophyta</taxon>
        <taxon>Embryophyta</taxon>
        <taxon>Tracheophyta</taxon>
        <taxon>Spermatophyta</taxon>
        <taxon>Pinopsida</taxon>
        <taxon>Pinidae</taxon>
        <taxon>Conifers I</taxon>
        <taxon>Pinales</taxon>
        <taxon>Pinaceae</taxon>
        <taxon>Picea</taxon>
    </lineage>
</organism>
<evidence type="ECO:0000313" key="1">
    <source>
        <dbReference type="EMBL" id="KUM48013.1"/>
    </source>
</evidence>
<proteinExistence type="predicted"/>
<comment type="caution">
    <text evidence="1">The sequence shown here is derived from an EMBL/GenBank/DDBJ whole genome shotgun (WGS) entry which is preliminary data.</text>
</comment>
<dbReference type="EMBL" id="LKAM01000006">
    <property type="protein sequence ID" value="KUM48013.1"/>
    <property type="molecule type" value="Genomic_DNA"/>
</dbReference>
<name>A0A101LZD3_PICGL</name>
<accession>A0A101LZD3</accession>
<reference evidence="1" key="1">
    <citation type="journal article" date="2015" name="Genome Biol. Evol.">
        <title>Organellar Genomes of White Spruce (Picea glauca): Assembly and Annotation.</title>
        <authorList>
            <person name="Jackman S.D."/>
            <person name="Warren R.L."/>
            <person name="Gibb E.A."/>
            <person name="Vandervalk B.P."/>
            <person name="Mohamadi H."/>
            <person name="Chu J."/>
            <person name="Raymond A."/>
            <person name="Pleasance S."/>
            <person name="Coope R."/>
            <person name="Wildung M.R."/>
            <person name="Ritland C.E."/>
            <person name="Bousquet J."/>
            <person name="Jones S.J."/>
            <person name="Bohlmann J."/>
            <person name="Birol I."/>
        </authorList>
    </citation>
    <scope>NUCLEOTIDE SEQUENCE [LARGE SCALE GENOMIC DNA]</scope>
    <source>
        <tissue evidence="1">Flushing bud</tissue>
    </source>
</reference>
<protein>
    <submittedName>
        <fullName evidence="1">Uncharacterized protein</fullName>
    </submittedName>
</protein>
<dbReference type="AlphaFoldDB" id="A0A101LZD3"/>
<keyword evidence="1" id="KW-0496">Mitochondrion</keyword>